<comment type="caution">
    <text evidence="2">The sequence shown here is derived from an EMBL/GenBank/DDBJ whole genome shotgun (WGS) entry which is preliminary data.</text>
</comment>
<sequence>YALTDGENLWGIFTSGGKICDEHFLPFPNRNYPIRSGNGKERRPEKRSILGKDSGTII</sequence>
<dbReference type="EMBL" id="BQXS01009283">
    <property type="protein sequence ID" value="GKT31037.1"/>
    <property type="molecule type" value="Genomic_DNA"/>
</dbReference>
<evidence type="ECO:0000313" key="2">
    <source>
        <dbReference type="EMBL" id="GKT31037.1"/>
    </source>
</evidence>
<organism evidence="2 3">
    <name type="scientific">Aduncisulcus paluster</name>
    <dbReference type="NCBI Taxonomy" id="2918883"/>
    <lineage>
        <taxon>Eukaryota</taxon>
        <taxon>Metamonada</taxon>
        <taxon>Carpediemonas-like organisms</taxon>
        <taxon>Aduncisulcus</taxon>
    </lineage>
</organism>
<proteinExistence type="predicted"/>
<accession>A0ABQ5KEU5</accession>
<feature type="compositionally biased region" description="Basic and acidic residues" evidence="1">
    <location>
        <begin position="38"/>
        <end position="50"/>
    </location>
</feature>
<protein>
    <submittedName>
        <fullName evidence="2">Uncharacterized protein</fullName>
    </submittedName>
</protein>
<keyword evidence="3" id="KW-1185">Reference proteome</keyword>
<evidence type="ECO:0000256" key="1">
    <source>
        <dbReference type="SAM" id="MobiDB-lite"/>
    </source>
</evidence>
<feature type="region of interest" description="Disordered" evidence="1">
    <location>
        <begin position="31"/>
        <end position="58"/>
    </location>
</feature>
<dbReference type="Proteomes" id="UP001057375">
    <property type="component" value="Unassembled WGS sequence"/>
</dbReference>
<name>A0ABQ5KEU5_9EUKA</name>
<gene>
    <name evidence="2" type="ORF">ADUPG1_005734</name>
</gene>
<feature type="non-terminal residue" evidence="2">
    <location>
        <position position="1"/>
    </location>
</feature>
<reference evidence="2" key="1">
    <citation type="submission" date="2022-03" db="EMBL/GenBank/DDBJ databases">
        <title>Draft genome sequence of Aduncisulcus paluster, a free-living microaerophilic Fornicata.</title>
        <authorList>
            <person name="Yuyama I."/>
            <person name="Kume K."/>
            <person name="Tamura T."/>
            <person name="Inagaki Y."/>
            <person name="Hashimoto T."/>
        </authorList>
    </citation>
    <scope>NUCLEOTIDE SEQUENCE</scope>
    <source>
        <strain evidence="2">NY0171</strain>
    </source>
</reference>
<evidence type="ECO:0000313" key="3">
    <source>
        <dbReference type="Proteomes" id="UP001057375"/>
    </source>
</evidence>